<protein>
    <submittedName>
        <fullName evidence="1">Type II secretion system GspH family protein</fullName>
    </submittedName>
</protein>
<evidence type="ECO:0000313" key="2">
    <source>
        <dbReference type="Proteomes" id="UP001060336"/>
    </source>
</evidence>
<keyword evidence="2" id="KW-1185">Reference proteome</keyword>
<dbReference type="PROSITE" id="PS00409">
    <property type="entry name" value="PROKAR_NTER_METHYL"/>
    <property type="match status" value="1"/>
</dbReference>
<sequence length="121" mass="12316">MSRDGGFSLLETLVGLTLIALVATLLAETLGAGIFASSRAGRTAEAMSAARSVLAELGVSRPLHSGELTGDLDGGGEWTATVTERGGTDSFISYDIALAVRLGGAEIALDAVRTLPVGVKR</sequence>
<dbReference type="AlphaFoldDB" id="A0A9J7AN82"/>
<dbReference type="EMBL" id="CP102480">
    <property type="protein sequence ID" value="UUX48622.1"/>
    <property type="molecule type" value="Genomic_DNA"/>
</dbReference>
<accession>A0A9J7AN82</accession>
<dbReference type="Proteomes" id="UP001060336">
    <property type="component" value="Chromosome"/>
</dbReference>
<dbReference type="KEGG" id="naci:NUH88_14530"/>
<dbReference type="NCBIfam" id="TIGR02532">
    <property type="entry name" value="IV_pilin_GFxxxE"/>
    <property type="match status" value="1"/>
</dbReference>
<name>A0A9J7AN82_9PROT</name>
<gene>
    <name evidence="1" type="ORF">NUH88_14530</name>
</gene>
<dbReference type="InterPro" id="IPR012902">
    <property type="entry name" value="N_methyl_site"/>
</dbReference>
<reference evidence="1" key="1">
    <citation type="submission" date="2022-08" db="EMBL/GenBank/DDBJ databases">
        <title>Nisaea acidiphila sp. nov., isolated from a marine algal debris and emended description of the genus Nisaea Urios et al. 2008.</title>
        <authorList>
            <person name="Kwon K."/>
        </authorList>
    </citation>
    <scope>NUCLEOTIDE SEQUENCE</scope>
    <source>
        <strain evidence="1">MEBiC11861</strain>
    </source>
</reference>
<proteinExistence type="predicted"/>
<dbReference type="RefSeq" id="WP_257767129.1">
    <property type="nucleotide sequence ID" value="NZ_CP102480.1"/>
</dbReference>
<evidence type="ECO:0000313" key="1">
    <source>
        <dbReference type="EMBL" id="UUX48622.1"/>
    </source>
</evidence>
<dbReference type="Pfam" id="PF07963">
    <property type="entry name" value="N_methyl"/>
    <property type="match status" value="1"/>
</dbReference>
<organism evidence="1 2">
    <name type="scientific">Nisaea acidiphila</name>
    <dbReference type="NCBI Taxonomy" id="1862145"/>
    <lineage>
        <taxon>Bacteria</taxon>
        <taxon>Pseudomonadati</taxon>
        <taxon>Pseudomonadota</taxon>
        <taxon>Alphaproteobacteria</taxon>
        <taxon>Rhodospirillales</taxon>
        <taxon>Thalassobaculaceae</taxon>
        <taxon>Nisaea</taxon>
    </lineage>
</organism>